<evidence type="ECO:0000256" key="3">
    <source>
        <dbReference type="ARBA" id="ARBA00004496"/>
    </source>
</evidence>
<feature type="region of interest" description="Disordered" evidence="10">
    <location>
        <begin position="88"/>
        <end position="148"/>
    </location>
</feature>
<feature type="compositionally biased region" description="Basic residues" evidence="10">
    <location>
        <begin position="121"/>
        <end position="137"/>
    </location>
</feature>
<keyword evidence="9" id="KW-0539">Nucleus</keyword>
<keyword evidence="6" id="KW-0813">Transport</keyword>
<dbReference type="GO" id="GO:0003723">
    <property type="term" value="F:RNA binding"/>
    <property type="evidence" value="ECO:0007669"/>
    <property type="project" value="UniProtKB-KW"/>
</dbReference>
<dbReference type="OrthoDB" id="10003593at2759"/>
<name>A0A8K0UEW9_9AGAR</name>
<evidence type="ECO:0000256" key="8">
    <source>
        <dbReference type="ARBA" id="ARBA00022884"/>
    </source>
</evidence>
<evidence type="ECO:0000256" key="7">
    <source>
        <dbReference type="ARBA" id="ARBA00022490"/>
    </source>
</evidence>
<sequence>MFSPRLTVNDRKSSFKTPPGSIRDASSSQELRRQKALEEQKRRRAERFDSSRQLDFFADLSLGHSDNEDNADDTAPEVVREGVASLASLLPPSHPRSIDATLTPTPGYDNANDATQSSVNGKKKSKNKRKGKGKGTPKTHSGSPVPGRWGDKCMYAELLEMNEDFDQVKGDGIPGDIESGWVAVAPVPVGKRCLAITHAASGIAGIVPNTTLRSRLLGKPLMKPFPSSLPPHTVLDCILDDSWRDNGILHILDVIKWKGQDIGDCETPFRFWWRDTRLSELSPLPPPAFDPGATITSHYQFPYPTTLITVPSHTDTTLPYIFNTLIPMTRTARLIPITVPMPNTSGGMDMDDTPSHSFTPVQSITMEVKSDGLLLYVSQSTYEPGTSPLSTWVPIRPYSDRGDDAMPADGEGPLDRFERLIKRRLGGGTYAGMDVS</sequence>
<comment type="subcellular location">
    <subcellularLocation>
        <location evidence="3">Cytoplasm</location>
    </subcellularLocation>
    <subcellularLocation>
        <location evidence="2">Nucleus</location>
    </subcellularLocation>
</comment>
<dbReference type="GO" id="GO:0005737">
    <property type="term" value="C:cytoplasm"/>
    <property type="evidence" value="ECO:0007669"/>
    <property type="project" value="UniProtKB-SubCell"/>
</dbReference>
<dbReference type="InterPro" id="IPR047857">
    <property type="entry name" value="Snurportin1_C"/>
</dbReference>
<feature type="region of interest" description="Disordered" evidence="10">
    <location>
        <begin position="1"/>
        <end position="74"/>
    </location>
</feature>
<dbReference type="Pfam" id="PF11538">
    <property type="entry name" value="Snurportin1"/>
    <property type="match status" value="1"/>
</dbReference>
<dbReference type="Pfam" id="PF21974">
    <property type="entry name" value="SPN1_m3Gcap_bd"/>
    <property type="match status" value="1"/>
</dbReference>
<dbReference type="PANTHER" id="PTHR13403">
    <property type="entry name" value="SNURPORTIN1 RNUT1 PROTEIN RNA, U TRANSPORTER 1"/>
    <property type="match status" value="1"/>
</dbReference>
<keyword evidence="14" id="KW-1185">Reference proteome</keyword>
<evidence type="ECO:0000313" key="13">
    <source>
        <dbReference type="EMBL" id="KAH8083300.1"/>
    </source>
</evidence>
<evidence type="ECO:0000256" key="4">
    <source>
        <dbReference type="ARBA" id="ARBA00007540"/>
    </source>
</evidence>
<evidence type="ECO:0000259" key="12">
    <source>
        <dbReference type="Pfam" id="PF21974"/>
    </source>
</evidence>
<keyword evidence="8" id="KW-0694">RNA-binding</keyword>
<proteinExistence type="inferred from homology"/>
<dbReference type="AlphaFoldDB" id="A0A8K0UEW9"/>
<dbReference type="InterPro" id="IPR024721">
    <property type="entry name" value="Snurportin-1_N"/>
</dbReference>
<feature type="domain" description="Snurportin-1 m3G cap-binding" evidence="12">
    <location>
        <begin position="173"/>
        <end position="283"/>
    </location>
</feature>
<evidence type="ECO:0000256" key="5">
    <source>
        <dbReference type="ARBA" id="ARBA00016034"/>
    </source>
</evidence>
<dbReference type="Proteomes" id="UP000813824">
    <property type="component" value="Unassembled WGS sequence"/>
</dbReference>
<evidence type="ECO:0000256" key="6">
    <source>
        <dbReference type="ARBA" id="ARBA00022448"/>
    </source>
</evidence>
<comment type="similarity">
    <text evidence="4">Belongs to the snurportin family.</text>
</comment>
<evidence type="ECO:0000313" key="14">
    <source>
        <dbReference type="Proteomes" id="UP000813824"/>
    </source>
</evidence>
<gene>
    <name evidence="13" type="ORF">BXZ70DRAFT_958352</name>
</gene>
<feature type="domain" description="Snurportin-1 N-terminal" evidence="11">
    <location>
        <begin position="25"/>
        <end position="52"/>
    </location>
</feature>
<dbReference type="Gene3D" id="3.30.470.30">
    <property type="entry name" value="DNA ligase/mRNA capping enzyme"/>
    <property type="match status" value="1"/>
</dbReference>
<keyword evidence="7" id="KW-0963">Cytoplasm</keyword>
<evidence type="ECO:0000256" key="2">
    <source>
        <dbReference type="ARBA" id="ARBA00004123"/>
    </source>
</evidence>
<dbReference type="PANTHER" id="PTHR13403:SF6">
    <property type="entry name" value="SNURPORTIN-1"/>
    <property type="match status" value="1"/>
</dbReference>
<evidence type="ECO:0000256" key="9">
    <source>
        <dbReference type="ARBA" id="ARBA00023242"/>
    </source>
</evidence>
<evidence type="ECO:0000259" key="11">
    <source>
        <dbReference type="Pfam" id="PF11538"/>
    </source>
</evidence>
<dbReference type="GO" id="GO:0005634">
    <property type="term" value="C:nucleus"/>
    <property type="evidence" value="ECO:0007669"/>
    <property type="project" value="UniProtKB-SubCell"/>
</dbReference>
<dbReference type="GO" id="GO:0061015">
    <property type="term" value="P:snRNA import into nucleus"/>
    <property type="evidence" value="ECO:0007669"/>
    <property type="project" value="InterPro"/>
</dbReference>
<organism evidence="13 14">
    <name type="scientific">Cristinia sonorae</name>
    <dbReference type="NCBI Taxonomy" id="1940300"/>
    <lineage>
        <taxon>Eukaryota</taxon>
        <taxon>Fungi</taxon>
        <taxon>Dikarya</taxon>
        <taxon>Basidiomycota</taxon>
        <taxon>Agaricomycotina</taxon>
        <taxon>Agaricomycetes</taxon>
        <taxon>Agaricomycetidae</taxon>
        <taxon>Agaricales</taxon>
        <taxon>Pleurotineae</taxon>
        <taxon>Stephanosporaceae</taxon>
        <taxon>Cristinia</taxon>
    </lineage>
</organism>
<accession>A0A8K0UEW9</accession>
<feature type="compositionally biased region" description="Basic and acidic residues" evidence="10">
    <location>
        <begin position="30"/>
        <end position="52"/>
    </location>
</feature>
<dbReference type="InterPro" id="IPR017336">
    <property type="entry name" value="Snurportin-1"/>
</dbReference>
<evidence type="ECO:0000256" key="1">
    <source>
        <dbReference type="ARBA" id="ARBA00003975"/>
    </source>
</evidence>
<comment type="function">
    <text evidence="1">Functions as an U snRNP-specific nuclear import adapter. Involved in the trimethylguanosine (m3G)-cap-dependent nuclear import of U snRNPs. Binds specifically to the terminal m3G-cap U snRNAs.</text>
</comment>
<dbReference type="EMBL" id="JAEVFJ010000048">
    <property type="protein sequence ID" value="KAH8083300.1"/>
    <property type="molecule type" value="Genomic_DNA"/>
</dbReference>
<evidence type="ECO:0000256" key="10">
    <source>
        <dbReference type="SAM" id="MobiDB-lite"/>
    </source>
</evidence>
<protein>
    <recommendedName>
        <fullName evidence="5">Snurportin-1</fullName>
    </recommendedName>
</protein>
<comment type="caution">
    <text evidence="13">The sequence shown here is derived from an EMBL/GenBank/DDBJ whole genome shotgun (WGS) entry which is preliminary data.</text>
</comment>
<reference evidence="13" key="1">
    <citation type="journal article" date="2021" name="New Phytol.">
        <title>Evolutionary innovations through gain and loss of genes in the ectomycorrhizal Boletales.</title>
        <authorList>
            <person name="Wu G."/>
            <person name="Miyauchi S."/>
            <person name="Morin E."/>
            <person name="Kuo A."/>
            <person name="Drula E."/>
            <person name="Varga T."/>
            <person name="Kohler A."/>
            <person name="Feng B."/>
            <person name="Cao Y."/>
            <person name="Lipzen A."/>
            <person name="Daum C."/>
            <person name="Hundley H."/>
            <person name="Pangilinan J."/>
            <person name="Johnson J."/>
            <person name="Barry K."/>
            <person name="LaButti K."/>
            <person name="Ng V."/>
            <person name="Ahrendt S."/>
            <person name="Min B."/>
            <person name="Choi I.G."/>
            <person name="Park H."/>
            <person name="Plett J.M."/>
            <person name="Magnuson J."/>
            <person name="Spatafora J.W."/>
            <person name="Nagy L.G."/>
            <person name="Henrissat B."/>
            <person name="Grigoriev I.V."/>
            <person name="Yang Z.L."/>
            <person name="Xu J."/>
            <person name="Martin F.M."/>
        </authorList>
    </citation>
    <scope>NUCLEOTIDE SEQUENCE</scope>
    <source>
        <strain evidence="13">KKN 215</strain>
    </source>
</reference>